<keyword evidence="3" id="KW-1185">Reference proteome</keyword>
<dbReference type="SUPFAM" id="SSF53474">
    <property type="entry name" value="alpha/beta-Hydrolases"/>
    <property type="match status" value="1"/>
</dbReference>
<sequence>MTPGVITLADGRLLSWHEFGDPDGSPVLYTAGTPVSGLGGACYDQTARAAGLRWISPDKPGYGASGHQRRRSLASWSDDLLALASHLGLGRFALAGESGGAPFTLAAAHRLGDRVSVVALIAAGGPMGPAERVGMTSSARVMNWFARNAPALNTFRVAAMRRALVSPKNLQRAIHDVGVDRSAEVMSVLASYVK</sequence>
<dbReference type="GO" id="GO:0003824">
    <property type="term" value="F:catalytic activity"/>
    <property type="evidence" value="ECO:0007669"/>
    <property type="project" value="UniProtKB-ARBA"/>
</dbReference>
<dbReference type="Pfam" id="PF00561">
    <property type="entry name" value="Abhydrolase_1"/>
    <property type="match status" value="1"/>
</dbReference>
<dbReference type="RefSeq" id="WP_203912065.1">
    <property type="nucleotide sequence ID" value="NZ_BONY01000047.1"/>
</dbReference>
<dbReference type="InterPro" id="IPR000073">
    <property type="entry name" value="AB_hydrolase_1"/>
</dbReference>
<dbReference type="InterPro" id="IPR029058">
    <property type="entry name" value="AB_hydrolase_fold"/>
</dbReference>
<accession>A0A8J3VJC9</accession>
<feature type="domain" description="AB hydrolase-1" evidence="1">
    <location>
        <begin position="51"/>
        <end position="145"/>
    </location>
</feature>
<evidence type="ECO:0000313" key="2">
    <source>
        <dbReference type="EMBL" id="GIH08307.1"/>
    </source>
</evidence>
<evidence type="ECO:0000259" key="1">
    <source>
        <dbReference type="Pfam" id="PF00561"/>
    </source>
</evidence>
<protein>
    <recommendedName>
        <fullName evidence="1">AB hydrolase-1 domain-containing protein</fullName>
    </recommendedName>
</protein>
<proteinExistence type="predicted"/>
<dbReference type="Gene3D" id="3.40.50.1820">
    <property type="entry name" value="alpha/beta hydrolase"/>
    <property type="match status" value="1"/>
</dbReference>
<dbReference type="PANTHER" id="PTHR43433:SF10">
    <property type="entry name" value="AB HYDROLASE-1 DOMAIN-CONTAINING PROTEIN"/>
    <property type="match status" value="1"/>
</dbReference>
<dbReference type="AlphaFoldDB" id="A0A8J3VJC9"/>
<dbReference type="PANTHER" id="PTHR43433">
    <property type="entry name" value="HYDROLASE, ALPHA/BETA FOLD FAMILY PROTEIN"/>
    <property type="match status" value="1"/>
</dbReference>
<dbReference type="Proteomes" id="UP000612899">
    <property type="component" value="Unassembled WGS sequence"/>
</dbReference>
<name>A0A8J3VJC9_9ACTN</name>
<comment type="caution">
    <text evidence="2">The sequence shown here is derived from an EMBL/GenBank/DDBJ whole genome shotgun (WGS) entry which is preliminary data.</text>
</comment>
<evidence type="ECO:0000313" key="3">
    <source>
        <dbReference type="Proteomes" id="UP000612899"/>
    </source>
</evidence>
<dbReference type="InterPro" id="IPR050471">
    <property type="entry name" value="AB_hydrolase"/>
</dbReference>
<reference evidence="2" key="1">
    <citation type="submission" date="2021-01" db="EMBL/GenBank/DDBJ databases">
        <title>Whole genome shotgun sequence of Rhizocola hellebori NBRC 109834.</title>
        <authorList>
            <person name="Komaki H."/>
            <person name="Tamura T."/>
        </authorList>
    </citation>
    <scope>NUCLEOTIDE SEQUENCE</scope>
    <source>
        <strain evidence="2">NBRC 109834</strain>
    </source>
</reference>
<dbReference type="EMBL" id="BONY01000047">
    <property type="protein sequence ID" value="GIH08307.1"/>
    <property type="molecule type" value="Genomic_DNA"/>
</dbReference>
<gene>
    <name evidence="2" type="ORF">Rhe02_63740</name>
</gene>
<organism evidence="2 3">
    <name type="scientific">Rhizocola hellebori</name>
    <dbReference type="NCBI Taxonomy" id="1392758"/>
    <lineage>
        <taxon>Bacteria</taxon>
        <taxon>Bacillati</taxon>
        <taxon>Actinomycetota</taxon>
        <taxon>Actinomycetes</taxon>
        <taxon>Micromonosporales</taxon>
        <taxon>Micromonosporaceae</taxon>
        <taxon>Rhizocola</taxon>
    </lineage>
</organism>